<dbReference type="PROSITE" id="PS00041">
    <property type="entry name" value="HTH_ARAC_FAMILY_1"/>
    <property type="match status" value="1"/>
</dbReference>
<evidence type="ECO:0000256" key="3">
    <source>
        <dbReference type="ARBA" id="ARBA00023163"/>
    </source>
</evidence>
<dbReference type="Gene3D" id="1.10.10.60">
    <property type="entry name" value="Homeodomain-like"/>
    <property type="match status" value="2"/>
</dbReference>
<evidence type="ECO:0000256" key="1">
    <source>
        <dbReference type="ARBA" id="ARBA00023015"/>
    </source>
</evidence>
<gene>
    <name evidence="5" type="ORF">LVJ83_12485</name>
</gene>
<dbReference type="InterPro" id="IPR009057">
    <property type="entry name" value="Homeodomain-like_sf"/>
</dbReference>
<dbReference type="InterPro" id="IPR020449">
    <property type="entry name" value="Tscrpt_reg_AraC-type_HTH"/>
</dbReference>
<dbReference type="Gene3D" id="3.40.50.880">
    <property type="match status" value="1"/>
</dbReference>
<evidence type="ECO:0000313" key="6">
    <source>
        <dbReference type="Proteomes" id="UP000829817"/>
    </source>
</evidence>
<dbReference type="InterPro" id="IPR018060">
    <property type="entry name" value="HTH_AraC"/>
</dbReference>
<organism evidence="5 6">
    <name type="scientific">Uruburuella testudinis</name>
    <dbReference type="NCBI Taxonomy" id="1282863"/>
    <lineage>
        <taxon>Bacteria</taxon>
        <taxon>Pseudomonadati</taxon>
        <taxon>Pseudomonadota</taxon>
        <taxon>Betaproteobacteria</taxon>
        <taxon>Neisseriales</taxon>
        <taxon>Neisseriaceae</taxon>
        <taxon>Uruburuella</taxon>
    </lineage>
</organism>
<dbReference type="SUPFAM" id="SSF46689">
    <property type="entry name" value="Homeodomain-like"/>
    <property type="match status" value="2"/>
</dbReference>
<dbReference type="SUPFAM" id="SSF52317">
    <property type="entry name" value="Class I glutamine amidotransferase-like"/>
    <property type="match status" value="1"/>
</dbReference>
<dbReference type="PANTHER" id="PTHR43130">
    <property type="entry name" value="ARAC-FAMILY TRANSCRIPTIONAL REGULATOR"/>
    <property type="match status" value="1"/>
</dbReference>
<dbReference type="PANTHER" id="PTHR43130:SF3">
    <property type="entry name" value="HTH-TYPE TRANSCRIPTIONAL REGULATOR RV1931C"/>
    <property type="match status" value="1"/>
</dbReference>
<proteinExistence type="predicted"/>
<evidence type="ECO:0000313" key="5">
    <source>
        <dbReference type="EMBL" id="UOO81718.1"/>
    </source>
</evidence>
<feature type="domain" description="HTH araC/xylS-type" evidence="4">
    <location>
        <begin position="220"/>
        <end position="318"/>
    </location>
</feature>
<keyword evidence="1" id="KW-0805">Transcription regulation</keyword>
<evidence type="ECO:0000256" key="2">
    <source>
        <dbReference type="ARBA" id="ARBA00023125"/>
    </source>
</evidence>
<dbReference type="InterPro" id="IPR018062">
    <property type="entry name" value="HTH_AraC-typ_CS"/>
</dbReference>
<evidence type="ECO:0000259" key="4">
    <source>
        <dbReference type="PROSITE" id="PS01124"/>
    </source>
</evidence>
<dbReference type="EMBL" id="CP091508">
    <property type="protein sequence ID" value="UOO81718.1"/>
    <property type="molecule type" value="Genomic_DNA"/>
</dbReference>
<name>A0ABY4DTI8_9NEIS</name>
<dbReference type="PRINTS" id="PR00032">
    <property type="entry name" value="HTHARAC"/>
</dbReference>
<dbReference type="SMART" id="SM00342">
    <property type="entry name" value="HTH_ARAC"/>
    <property type="match status" value="1"/>
</dbReference>
<keyword evidence="3" id="KW-0804">Transcription</keyword>
<reference evidence="5 6" key="1">
    <citation type="journal article" date="2022" name="Res Sq">
        <title>Evolution of multicellular longitudinally dividing oral cavity symbionts (Neisseriaceae).</title>
        <authorList>
            <person name="Nyongesa S."/>
            <person name="Weber P."/>
            <person name="Bernet E."/>
            <person name="Pullido F."/>
            <person name="Nieckarz M."/>
            <person name="Delaby M."/>
            <person name="Nieves C."/>
            <person name="Viehboeck T."/>
            <person name="Krause N."/>
            <person name="Rivera-Millot A."/>
            <person name="Nakamura A."/>
            <person name="Vischer N."/>
            <person name="VanNieuwenhze M."/>
            <person name="Brun Y."/>
            <person name="Cava F."/>
            <person name="Bulgheresi S."/>
            <person name="Veyrier F."/>
        </authorList>
    </citation>
    <scope>NUCLEOTIDE SEQUENCE [LARGE SCALE GENOMIC DNA]</scope>
    <source>
        <strain evidence="5 6">CCUG 63373m</strain>
    </source>
</reference>
<dbReference type="PROSITE" id="PS01124">
    <property type="entry name" value="HTH_ARAC_FAMILY_2"/>
    <property type="match status" value="1"/>
</dbReference>
<dbReference type="CDD" id="cd03136">
    <property type="entry name" value="GATase1_AraC_ArgR_like"/>
    <property type="match status" value="1"/>
</dbReference>
<dbReference type="RefSeq" id="WP_244784987.1">
    <property type="nucleotide sequence ID" value="NZ_CP091508.1"/>
</dbReference>
<accession>A0ABY4DTI8</accession>
<dbReference type="InterPro" id="IPR029062">
    <property type="entry name" value="Class_I_gatase-like"/>
</dbReference>
<dbReference type="Proteomes" id="UP000829817">
    <property type="component" value="Chromosome"/>
</dbReference>
<dbReference type="InterPro" id="IPR002818">
    <property type="entry name" value="DJ-1/PfpI"/>
</dbReference>
<sequence length="321" mass="35114">MAKTAAAPCRLGFLLIDGFTMIAFANAIEPFRMANYASEQTLYTWKVAGLAGQHTAASNGLQIQHTDTPEGLLECDLVLVCGGYQIQHLVSPAIRLLLQRLAARDIALGGVCTGALALADAGVLDSYQASLHWENFIAAQESYPGVAFRQNLYTIDRNRYTCSGGASALDMAQAVIRQHHGRVLAAQIAEYFDVAYMRTADSLQHAPAPAGSAPGYEHVADAVALMQANIEEPLTLADVAELCRVSPRQLQRLFQRYHQTSPAGYYLQQRLRRARELLQQTSLSITDISIACGFLTVSSFSKAFRKQYGYPPTQQRKEEAA</sequence>
<protein>
    <submittedName>
        <fullName evidence="5">GlxA family transcriptional regulator</fullName>
    </submittedName>
</protein>
<keyword evidence="2" id="KW-0238">DNA-binding</keyword>
<dbReference type="InterPro" id="IPR052158">
    <property type="entry name" value="INH-QAR"/>
</dbReference>
<dbReference type="Pfam" id="PF01965">
    <property type="entry name" value="DJ-1_PfpI"/>
    <property type="match status" value="1"/>
</dbReference>
<dbReference type="Pfam" id="PF12833">
    <property type="entry name" value="HTH_18"/>
    <property type="match status" value="1"/>
</dbReference>
<keyword evidence="6" id="KW-1185">Reference proteome</keyword>